<protein>
    <submittedName>
        <fullName evidence="2">Uncharacterized protein</fullName>
    </submittedName>
</protein>
<organism evidence="1 2">
    <name type="scientific">Panagrolaimus superbus</name>
    <dbReference type="NCBI Taxonomy" id="310955"/>
    <lineage>
        <taxon>Eukaryota</taxon>
        <taxon>Metazoa</taxon>
        <taxon>Ecdysozoa</taxon>
        <taxon>Nematoda</taxon>
        <taxon>Chromadorea</taxon>
        <taxon>Rhabditida</taxon>
        <taxon>Tylenchina</taxon>
        <taxon>Panagrolaimomorpha</taxon>
        <taxon>Panagrolaimoidea</taxon>
        <taxon>Panagrolaimidae</taxon>
        <taxon>Panagrolaimus</taxon>
    </lineage>
</organism>
<name>A0A914YYY7_9BILA</name>
<sequence length="78" mass="9215">MSIPILYCYILNQSIPKSIKIAALEILREKLKCLIQTTPKEILMKFPHPIPAMYEIYAQNPTILYDDEWKKFDENSKK</sequence>
<evidence type="ECO:0000313" key="2">
    <source>
        <dbReference type="WBParaSite" id="PSU_v2.g3255.t1"/>
    </source>
</evidence>
<keyword evidence="1" id="KW-1185">Reference proteome</keyword>
<dbReference type="Proteomes" id="UP000887577">
    <property type="component" value="Unplaced"/>
</dbReference>
<reference evidence="2" key="1">
    <citation type="submission" date="2022-11" db="UniProtKB">
        <authorList>
            <consortium name="WormBaseParasite"/>
        </authorList>
    </citation>
    <scope>IDENTIFICATION</scope>
</reference>
<dbReference type="AlphaFoldDB" id="A0A914YYY7"/>
<accession>A0A914YYY7</accession>
<proteinExistence type="predicted"/>
<evidence type="ECO:0000313" key="1">
    <source>
        <dbReference type="Proteomes" id="UP000887577"/>
    </source>
</evidence>
<dbReference type="WBParaSite" id="PSU_v2.g3255.t1">
    <property type="protein sequence ID" value="PSU_v2.g3255.t1"/>
    <property type="gene ID" value="PSU_v2.g3255"/>
</dbReference>